<proteinExistence type="predicted"/>
<dbReference type="AlphaFoldDB" id="A0A397W6T7"/>
<evidence type="ECO:0000313" key="2">
    <source>
        <dbReference type="EMBL" id="RIB30425.1"/>
    </source>
</evidence>
<feature type="compositionally biased region" description="Polar residues" evidence="1">
    <location>
        <begin position="65"/>
        <end position="77"/>
    </location>
</feature>
<feature type="compositionally biased region" description="Polar residues" evidence="1">
    <location>
        <begin position="32"/>
        <end position="51"/>
    </location>
</feature>
<feature type="region of interest" description="Disordered" evidence="1">
    <location>
        <begin position="23"/>
        <end position="112"/>
    </location>
</feature>
<name>A0A397W6T7_9GLOM</name>
<evidence type="ECO:0000313" key="3">
    <source>
        <dbReference type="Proteomes" id="UP000266673"/>
    </source>
</evidence>
<accession>A0A397W6T7</accession>
<sequence length="112" mass="12875">MAYRISIDLDSNDEWDNLFDTSQHVNDFDSDQGFSNEQDFNNDQNFSNGQGFDNKKDSHSRQGFDSEQDSGNKQNSGDEWDSDSLNENIQDPENPPTAHQCKVFPLPELHHH</sequence>
<comment type="caution">
    <text evidence="2">The sequence shown here is derived from an EMBL/GenBank/DDBJ whole genome shotgun (WGS) entry which is preliminary data.</text>
</comment>
<gene>
    <name evidence="2" type="ORF">C2G38_2152736</name>
</gene>
<feature type="compositionally biased region" description="Basic and acidic residues" evidence="1">
    <location>
        <begin position="53"/>
        <end position="64"/>
    </location>
</feature>
<reference evidence="2 3" key="1">
    <citation type="submission" date="2018-06" db="EMBL/GenBank/DDBJ databases">
        <title>Comparative genomics reveals the genomic features of Rhizophagus irregularis, R. cerebriforme, R. diaphanum and Gigaspora rosea, and their symbiotic lifestyle signature.</title>
        <authorList>
            <person name="Morin E."/>
            <person name="San Clemente H."/>
            <person name="Chen E.C.H."/>
            <person name="De La Providencia I."/>
            <person name="Hainaut M."/>
            <person name="Kuo A."/>
            <person name="Kohler A."/>
            <person name="Murat C."/>
            <person name="Tang N."/>
            <person name="Roy S."/>
            <person name="Loubradou J."/>
            <person name="Henrissat B."/>
            <person name="Grigoriev I.V."/>
            <person name="Corradi N."/>
            <person name="Roux C."/>
            <person name="Martin F.M."/>
        </authorList>
    </citation>
    <scope>NUCLEOTIDE SEQUENCE [LARGE SCALE GENOMIC DNA]</scope>
    <source>
        <strain evidence="2 3">DAOM 194757</strain>
    </source>
</reference>
<dbReference type="OrthoDB" id="10427894at2759"/>
<protein>
    <submittedName>
        <fullName evidence="2">Uncharacterized protein</fullName>
    </submittedName>
</protein>
<organism evidence="2 3">
    <name type="scientific">Gigaspora rosea</name>
    <dbReference type="NCBI Taxonomy" id="44941"/>
    <lineage>
        <taxon>Eukaryota</taxon>
        <taxon>Fungi</taxon>
        <taxon>Fungi incertae sedis</taxon>
        <taxon>Mucoromycota</taxon>
        <taxon>Glomeromycotina</taxon>
        <taxon>Glomeromycetes</taxon>
        <taxon>Diversisporales</taxon>
        <taxon>Gigasporaceae</taxon>
        <taxon>Gigaspora</taxon>
    </lineage>
</organism>
<evidence type="ECO:0000256" key="1">
    <source>
        <dbReference type="SAM" id="MobiDB-lite"/>
    </source>
</evidence>
<dbReference type="Proteomes" id="UP000266673">
    <property type="component" value="Unassembled WGS sequence"/>
</dbReference>
<dbReference type="EMBL" id="QKWP01000013">
    <property type="protein sequence ID" value="RIB30425.1"/>
    <property type="molecule type" value="Genomic_DNA"/>
</dbReference>
<keyword evidence="3" id="KW-1185">Reference proteome</keyword>